<protein>
    <recommendedName>
        <fullName evidence="2">N-acetylmuramoyl-L-alanine amidase</fullName>
        <ecNumber evidence="2">3.5.1.28</ecNumber>
    </recommendedName>
</protein>
<evidence type="ECO:0000313" key="7">
    <source>
        <dbReference type="Proteomes" id="UP000576225"/>
    </source>
</evidence>
<dbReference type="GO" id="GO:0030288">
    <property type="term" value="C:outer membrane-bounded periplasmic space"/>
    <property type="evidence" value="ECO:0007669"/>
    <property type="project" value="TreeGrafter"/>
</dbReference>
<dbReference type="Pfam" id="PF01520">
    <property type="entry name" value="Amidase_3"/>
    <property type="match status" value="1"/>
</dbReference>
<dbReference type="PANTHER" id="PTHR30404:SF0">
    <property type="entry name" value="N-ACETYLMURAMOYL-L-ALANINE AMIDASE AMIC"/>
    <property type="match status" value="1"/>
</dbReference>
<dbReference type="InterPro" id="IPR002508">
    <property type="entry name" value="MurNAc-LAA_cat"/>
</dbReference>
<dbReference type="SMART" id="SM00646">
    <property type="entry name" value="Ami_3"/>
    <property type="match status" value="1"/>
</dbReference>
<evidence type="ECO:0000256" key="1">
    <source>
        <dbReference type="ARBA" id="ARBA00001561"/>
    </source>
</evidence>
<dbReference type="Gene3D" id="3.40.630.40">
    <property type="entry name" value="Zn-dependent exopeptidases"/>
    <property type="match status" value="1"/>
</dbReference>
<reference evidence="6 7" key="1">
    <citation type="submission" date="2020-04" db="EMBL/GenBank/DDBJ databases">
        <authorList>
            <person name="Hitch T.C.A."/>
            <person name="Wylensek D."/>
            <person name="Clavel T."/>
        </authorList>
    </citation>
    <scope>NUCLEOTIDE SEQUENCE [LARGE SCALE GENOMIC DNA]</scope>
    <source>
        <strain evidence="6 7">COR2-253-APC-1A</strain>
    </source>
</reference>
<dbReference type="Proteomes" id="UP000576225">
    <property type="component" value="Unassembled WGS sequence"/>
</dbReference>
<dbReference type="PANTHER" id="PTHR30404">
    <property type="entry name" value="N-ACETYLMURAMOYL-L-ALANINE AMIDASE"/>
    <property type="match status" value="1"/>
</dbReference>
<feature type="signal peptide" evidence="4">
    <location>
        <begin position="1"/>
        <end position="25"/>
    </location>
</feature>
<comment type="catalytic activity">
    <reaction evidence="1">
        <text>Hydrolyzes the link between N-acetylmuramoyl residues and L-amino acid residues in certain cell-wall glycopeptides.</text>
        <dbReference type="EC" id="3.5.1.28"/>
    </reaction>
</comment>
<comment type="caution">
    <text evidence="6">The sequence shown here is derived from an EMBL/GenBank/DDBJ whole genome shotgun (WGS) entry which is preliminary data.</text>
</comment>
<keyword evidence="3" id="KW-0378">Hydrolase</keyword>
<evidence type="ECO:0000256" key="4">
    <source>
        <dbReference type="SAM" id="SignalP"/>
    </source>
</evidence>
<dbReference type="CDD" id="cd02696">
    <property type="entry name" value="MurNAc-LAA"/>
    <property type="match status" value="1"/>
</dbReference>
<accession>A0A848AYP0</accession>
<evidence type="ECO:0000256" key="2">
    <source>
        <dbReference type="ARBA" id="ARBA00011901"/>
    </source>
</evidence>
<dbReference type="SUPFAM" id="SSF53187">
    <property type="entry name" value="Zn-dependent exopeptidases"/>
    <property type="match status" value="1"/>
</dbReference>
<evidence type="ECO:0000259" key="5">
    <source>
        <dbReference type="SMART" id="SM00646"/>
    </source>
</evidence>
<dbReference type="GO" id="GO:0008745">
    <property type="term" value="F:N-acetylmuramoyl-L-alanine amidase activity"/>
    <property type="evidence" value="ECO:0007669"/>
    <property type="project" value="UniProtKB-EC"/>
</dbReference>
<keyword evidence="4" id="KW-0732">Signal</keyword>
<proteinExistence type="predicted"/>
<dbReference type="GO" id="GO:0009253">
    <property type="term" value="P:peptidoglycan catabolic process"/>
    <property type="evidence" value="ECO:0007669"/>
    <property type="project" value="InterPro"/>
</dbReference>
<name>A0A848AYP0_9BACT</name>
<dbReference type="EC" id="3.5.1.28" evidence="2"/>
<dbReference type="InterPro" id="IPR050695">
    <property type="entry name" value="N-acetylmuramoyl_amidase_3"/>
</dbReference>
<organism evidence="6 7">
    <name type="scientific">Victivallis vadensis</name>
    <dbReference type="NCBI Taxonomy" id="172901"/>
    <lineage>
        <taxon>Bacteria</taxon>
        <taxon>Pseudomonadati</taxon>
        <taxon>Lentisphaerota</taxon>
        <taxon>Lentisphaeria</taxon>
        <taxon>Victivallales</taxon>
        <taxon>Victivallaceae</taxon>
        <taxon>Victivallis</taxon>
    </lineage>
</organism>
<gene>
    <name evidence="6" type="ORF">HF882_07155</name>
</gene>
<evidence type="ECO:0000256" key="3">
    <source>
        <dbReference type="ARBA" id="ARBA00022801"/>
    </source>
</evidence>
<evidence type="ECO:0000313" key="6">
    <source>
        <dbReference type="EMBL" id="NMD86359.1"/>
    </source>
</evidence>
<dbReference type="EMBL" id="JABAEW010000010">
    <property type="protein sequence ID" value="NMD86359.1"/>
    <property type="molecule type" value="Genomic_DNA"/>
</dbReference>
<dbReference type="AlphaFoldDB" id="A0A848AYP0"/>
<feature type="domain" description="MurNAc-LAA" evidence="5">
    <location>
        <begin position="184"/>
        <end position="315"/>
    </location>
</feature>
<feature type="chain" id="PRO_5032415921" description="N-acetylmuramoyl-L-alanine amidase" evidence="4">
    <location>
        <begin position="26"/>
        <end position="323"/>
    </location>
</feature>
<sequence length="323" mass="35728">MMKRFRIFLTWVLLVLAAGAELAAAAPSIRTAWAYGRAYSNLYDMTRQFGLQLRVGKGRYDVTGNGSRMVLYPDKRYMFLNGVRVNQCFSPVMKGGATYVSRTDYTKTFTPLLGSKRAYKHPVGTIFLDCGHGGKDQGAAGKFSQEKNITLRLGRRLAAILRSCGYKVVMSRNSDVFLSLERRAALQASTRSDLFISLHVNSAGDRSVSGIETYCMTPAGAPSSNSTKADARTYNGNRYDSNNIILAWNLQRSMLSRTKAADRGVKRARFQVLRDIRCPGALVEIGFISNAAEERNLGSAAYIEKLARGLAEGILNYHRSLSK</sequence>